<dbReference type="AlphaFoldDB" id="A0A699LA76"/>
<evidence type="ECO:0000313" key="2">
    <source>
        <dbReference type="EMBL" id="GFB32878.1"/>
    </source>
</evidence>
<accession>A0A699LA76</accession>
<protein>
    <submittedName>
        <fullName evidence="2">Uncharacterized protein</fullName>
    </submittedName>
</protein>
<gene>
    <name evidence="2" type="ORF">Tci_704849</name>
</gene>
<name>A0A699LA76_TANCI</name>
<comment type="caution">
    <text evidence="2">The sequence shown here is derived from an EMBL/GenBank/DDBJ whole genome shotgun (WGS) entry which is preliminary data.</text>
</comment>
<organism evidence="2">
    <name type="scientific">Tanacetum cinerariifolium</name>
    <name type="common">Dalmatian daisy</name>
    <name type="synonym">Chrysanthemum cinerariifolium</name>
    <dbReference type="NCBI Taxonomy" id="118510"/>
    <lineage>
        <taxon>Eukaryota</taxon>
        <taxon>Viridiplantae</taxon>
        <taxon>Streptophyta</taxon>
        <taxon>Embryophyta</taxon>
        <taxon>Tracheophyta</taxon>
        <taxon>Spermatophyta</taxon>
        <taxon>Magnoliopsida</taxon>
        <taxon>eudicotyledons</taxon>
        <taxon>Gunneridae</taxon>
        <taxon>Pentapetalae</taxon>
        <taxon>asterids</taxon>
        <taxon>campanulids</taxon>
        <taxon>Asterales</taxon>
        <taxon>Asteraceae</taxon>
        <taxon>Asteroideae</taxon>
        <taxon>Anthemideae</taxon>
        <taxon>Anthemidinae</taxon>
        <taxon>Tanacetum</taxon>
    </lineage>
</organism>
<reference evidence="2" key="1">
    <citation type="journal article" date="2019" name="Sci. Rep.">
        <title>Draft genome of Tanacetum cinerariifolium, the natural source of mosquito coil.</title>
        <authorList>
            <person name="Yamashiro T."/>
            <person name="Shiraishi A."/>
            <person name="Satake H."/>
            <person name="Nakayama K."/>
        </authorList>
    </citation>
    <scope>NUCLEOTIDE SEQUENCE</scope>
</reference>
<proteinExistence type="predicted"/>
<sequence>MVRKNDTQKRTRQKNTTPTVDLDDDEEVAGARHGFYSVGSRKRKSCYASVRSKFPRIMRSESIKTSIRFGGKLRHASNKATHIVNRTNDMIKGRWAMLNGNCQKFNVIFERLERNGKSKESAVDLIERAKLRLHEDSSIKTKSFITNTRGVS</sequence>
<feature type="region of interest" description="Disordered" evidence="1">
    <location>
        <begin position="1"/>
        <end position="24"/>
    </location>
</feature>
<dbReference type="EMBL" id="BKCJ010603215">
    <property type="protein sequence ID" value="GFB32878.1"/>
    <property type="molecule type" value="Genomic_DNA"/>
</dbReference>
<evidence type="ECO:0000256" key="1">
    <source>
        <dbReference type="SAM" id="MobiDB-lite"/>
    </source>
</evidence>